<feature type="transmembrane region" description="Helical" evidence="5">
    <location>
        <begin position="143"/>
        <end position="165"/>
    </location>
</feature>
<sequence length="262" mass="30744">MKAHRIKAVIKRHLYEARRNFDRISEIFYWPVIDIIIWGFLTIYLAREENLELTFVSFLLGAAILWGTFFVFQRDLALGFLDELWARNLLNLFSTPLKISEYLIGLIFVNFIKMILGFLAASLFSMLFYSFNIFPYIIKFLPFFFNLIFFAFSIGLIITALIVRYTTKIQMLAWSFSGLLQPVSCVFYPLRTLPKFLQAVAWYLPTTHSFEGMRQIIAGGGFSHQNFWWGIYLNIMYLILASLWFGYIFKIAKDKGLLVKLD</sequence>
<keyword evidence="5" id="KW-1003">Cell membrane</keyword>
<comment type="caution">
    <text evidence="7">The sequence shown here is derived from an EMBL/GenBank/DDBJ whole genome shotgun (WGS) entry which is preliminary data.</text>
</comment>
<accession>A0A0G0PFJ0</accession>
<evidence type="ECO:0000256" key="3">
    <source>
        <dbReference type="ARBA" id="ARBA00022989"/>
    </source>
</evidence>
<comment type="subcellular location">
    <subcellularLocation>
        <location evidence="5">Cell membrane</location>
        <topology evidence="5">Multi-pass membrane protein</topology>
    </subcellularLocation>
    <subcellularLocation>
        <location evidence="1">Membrane</location>
        <topology evidence="1">Multi-pass membrane protein</topology>
    </subcellularLocation>
</comment>
<dbReference type="PANTHER" id="PTHR43229:SF2">
    <property type="entry name" value="NODULATION PROTEIN J"/>
    <property type="match status" value="1"/>
</dbReference>
<evidence type="ECO:0000313" key="7">
    <source>
        <dbReference type="EMBL" id="KKQ88056.1"/>
    </source>
</evidence>
<dbReference type="InterPro" id="IPR013525">
    <property type="entry name" value="ABC2_TM"/>
</dbReference>
<evidence type="ECO:0000256" key="2">
    <source>
        <dbReference type="ARBA" id="ARBA00022692"/>
    </source>
</evidence>
<proteinExistence type="inferred from homology"/>
<feature type="transmembrane region" description="Helical" evidence="5">
    <location>
        <begin position="53"/>
        <end position="72"/>
    </location>
</feature>
<dbReference type="InterPro" id="IPR051784">
    <property type="entry name" value="Nod_factor_ABC_transporter"/>
</dbReference>
<keyword evidence="2 5" id="KW-0812">Transmembrane</keyword>
<comment type="similarity">
    <text evidence="5">Belongs to the ABC-2 integral membrane protein family.</text>
</comment>
<dbReference type="GO" id="GO:0043190">
    <property type="term" value="C:ATP-binding cassette (ABC) transporter complex"/>
    <property type="evidence" value="ECO:0007669"/>
    <property type="project" value="InterPro"/>
</dbReference>
<protein>
    <recommendedName>
        <fullName evidence="5">Transport permease protein</fullName>
    </recommendedName>
</protein>
<keyword evidence="4 5" id="KW-0472">Membrane</keyword>
<dbReference type="GO" id="GO:0140359">
    <property type="term" value="F:ABC-type transporter activity"/>
    <property type="evidence" value="ECO:0007669"/>
    <property type="project" value="InterPro"/>
</dbReference>
<dbReference type="EMBL" id="LBVP01000028">
    <property type="protein sequence ID" value="KKQ88056.1"/>
    <property type="molecule type" value="Genomic_DNA"/>
</dbReference>
<dbReference type="PRINTS" id="PR00164">
    <property type="entry name" value="ABC2TRNSPORT"/>
</dbReference>
<feature type="transmembrane region" description="Helical" evidence="5">
    <location>
        <begin position="27"/>
        <end position="47"/>
    </location>
</feature>
<reference evidence="7 8" key="1">
    <citation type="journal article" date="2015" name="Nature">
        <title>rRNA introns, odd ribosomes, and small enigmatic genomes across a large radiation of phyla.</title>
        <authorList>
            <person name="Brown C.T."/>
            <person name="Hug L.A."/>
            <person name="Thomas B.C."/>
            <person name="Sharon I."/>
            <person name="Castelle C.J."/>
            <person name="Singh A."/>
            <person name="Wilkins M.J."/>
            <person name="Williams K.H."/>
            <person name="Banfield J.F."/>
        </authorList>
    </citation>
    <scope>NUCLEOTIDE SEQUENCE [LARGE SCALE GENOMIC DNA]</scope>
</reference>
<gene>
    <name evidence="7" type="ORF">UT12_C0028G0007</name>
</gene>
<evidence type="ECO:0000256" key="4">
    <source>
        <dbReference type="ARBA" id="ARBA00023136"/>
    </source>
</evidence>
<evidence type="ECO:0000256" key="1">
    <source>
        <dbReference type="ARBA" id="ARBA00004141"/>
    </source>
</evidence>
<dbReference type="PROSITE" id="PS51012">
    <property type="entry name" value="ABC_TM2"/>
    <property type="match status" value="1"/>
</dbReference>
<dbReference type="Pfam" id="PF01061">
    <property type="entry name" value="ABC2_membrane"/>
    <property type="match status" value="1"/>
</dbReference>
<evidence type="ECO:0000259" key="6">
    <source>
        <dbReference type="PROSITE" id="PS51012"/>
    </source>
</evidence>
<feature type="domain" description="ABC transmembrane type-2" evidence="6">
    <location>
        <begin position="22"/>
        <end position="256"/>
    </location>
</feature>
<organism evidence="7 8">
    <name type="scientific">Candidatus Curtissbacteria bacterium GW2011_GWC2_38_9</name>
    <dbReference type="NCBI Taxonomy" id="1618414"/>
    <lineage>
        <taxon>Bacteria</taxon>
        <taxon>Candidatus Curtissiibacteriota</taxon>
    </lineage>
</organism>
<feature type="transmembrane region" description="Helical" evidence="5">
    <location>
        <begin position="227"/>
        <end position="249"/>
    </location>
</feature>
<evidence type="ECO:0000313" key="8">
    <source>
        <dbReference type="Proteomes" id="UP000034893"/>
    </source>
</evidence>
<evidence type="ECO:0000256" key="5">
    <source>
        <dbReference type="RuleBase" id="RU361157"/>
    </source>
</evidence>
<feature type="transmembrane region" description="Helical" evidence="5">
    <location>
        <begin position="172"/>
        <end position="190"/>
    </location>
</feature>
<name>A0A0G0PFJ0_9BACT</name>
<feature type="transmembrane region" description="Helical" evidence="5">
    <location>
        <begin position="102"/>
        <end position="131"/>
    </location>
</feature>
<dbReference type="PANTHER" id="PTHR43229">
    <property type="entry name" value="NODULATION PROTEIN J"/>
    <property type="match status" value="1"/>
</dbReference>
<dbReference type="InterPro" id="IPR047817">
    <property type="entry name" value="ABC2_TM_bact-type"/>
</dbReference>
<keyword evidence="3 5" id="KW-1133">Transmembrane helix</keyword>
<dbReference type="InterPro" id="IPR000412">
    <property type="entry name" value="ABC_2_transport"/>
</dbReference>
<keyword evidence="5" id="KW-0813">Transport</keyword>
<dbReference type="Proteomes" id="UP000034893">
    <property type="component" value="Unassembled WGS sequence"/>
</dbReference>
<dbReference type="AlphaFoldDB" id="A0A0G0PFJ0"/>